<accession>A0ABQ8PW93</accession>
<feature type="non-terminal residue" evidence="2">
    <location>
        <position position="257"/>
    </location>
</feature>
<evidence type="ECO:0000259" key="1">
    <source>
        <dbReference type="Pfam" id="PF24764"/>
    </source>
</evidence>
<keyword evidence="3" id="KW-1185">Reference proteome</keyword>
<protein>
    <recommendedName>
        <fullName evidence="1">Integrase core domain-containing protein</fullName>
    </recommendedName>
</protein>
<dbReference type="Pfam" id="PF24764">
    <property type="entry name" value="rva_4"/>
    <property type="match status" value="1"/>
</dbReference>
<dbReference type="Proteomes" id="UP001163828">
    <property type="component" value="Unassembled WGS sequence"/>
</dbReference>
<dbReference type="InterPro" id="IPR058913">
    <property type="entry name" value="Integrase_dom_put"/>
</dbReference>
<feature type="domain" description="Integrase core" evidence="1">
    <location>
        <begin position="214"/>
        <end position="257"/>
    </location>
</feature>
<evidence type="ECO:0000313" key="3">
    <source>
        <dbReference type="Proteomes" id="UP001163828"/>
    </source>
</evidence>
<name>A0ABQ8PW93_9AGAR</name>
<dbReference type="PANTHER" id="PTHR46791">
    <property type="entry name" value="EXPRESSED PROTEIN"/>
    <property type="match status" value="1"/>
</dbReference>
<comment type="caution">
    <text evidence="2">The sequence shown here is derived from an EMBL/GenBank/DDBJ whole genome shotgun (WGS) entry which is preliminary data.</text>
</comment>
<gene>
    <name evidence="2" type="ORF">F5050DRAFT_1582536</name>
</gene>
<dbReference type="PANTHER" id="PTHR46791:SF5">
    <property type="entry name" value="CLR5 DOMAIN-CONTAINING PROTEIN-RELATED"/>
    <property type="match status" value="1"/>
</dbReference>
<sequence>MQVRICISTDLLQNLKELQNTQVFNQSELATIQTSMEHMLHDVRILRESTLEASHNGRLEVVYQEQTGHRGRPRIIIDRDFLAWAYCLRSTSGIARFLGVGRTVVRQALLDYHIVEPGSNPFAEDVGQSSVPEFIQGSSRDNIAQPASIQSPPLAGYLSDITNAELDAELQRLHQNFPHAGLRMLDGVLRTLGFIVPRGRVRESLHRIDPRLSIIHAFIDGYSRLITGIRASPNNLASTVLRLFLDSTATYGIPSRV</sequence>
<dbReference type="EMBL" id="MU791606">
    <property type="protein sequence ID" value="KAJ3990710.1"/>
    <property type="molecule type" value="Genomic_DNA"/>
</dbReference>
<evidence type="ECO:0000313" key="2">
    <source>
        <dbReference type="EMBL" id="KAJ3990710.1"/>
    </source>
</evidence>
<proteinExistence type="predicted"/>
<reference evidence="2" key="1">
    <citation type="submission" date="2022-08" db="EMBL/GenBank/DDBJ databases">
        <authorList>
            <consortium name="DOE Joint Genome Institute"/>
            <person name="Min B."/>
            <person name="Riley R."/>
            <person name="Sierra-Patev S."/>
            <person name="Naranjo-Ortiz M."/>
            <person name="Looney B."/>
            <person name="Konkel Z."/>
            <person name="Slot J.C."/>
            <person name="Sakamoto Y."/>
            <person name="Steenwyk J.L."/>
            <person name="Rokas A."/>
            <person name="Carro J."/>
            <person name="Camarero S."/>
            <person name="Ferreira P."/>
            <person name="Molpeceres G."/>
            <person name="Ruiz-Duenas F.J."/>
            <person name="Serrano A."/>
            <person name="Henrissat B."/>
            <person name="Drula E."/>
            <person name="Hughes K.W."/>
            <person name="Mata J.L."/>
            <person name="Ishikawa N.K."/>
            <person name="Vargas-Isla R."/>
            <person name="Ushijima S."/>
            <person name="Smith C.A."/>
            <person name="Ahrendt S."/>
            <person name="Andreopoulos W."/>
            <person name="He G."/>
            <person name="Labutti K."/>
            <person name="Lipzen A."/>
            <person name="Ng V."/>
            <person name="Sandor L."/>
            <person name="Barry K."/>
            <person name="Martinez A.T."/>
            <person name="Xiao Y."/>
            <person name="Gibbons J.G."/>
            <person name="Terashima K."/>
            <person name="Hibbett D.S."/>
            <person name="Grigoriev I.V."/>
        </authorList>
    </citation>
    <scope>NUCLEOTIDE SEQUENCE</scope>
    <source>
        <strain evidence="2">TFB10827</strain>
    </source>
</reference>
<organism evidence="2 3">
    <name type="scientific">Lentinula boryana</name>
    <dbReference type="NCBI Taxonomy" id="40481"/>
    <lineage>
        <taxon>Eukaryota</taxon>
        <taxon>Fungi</taxon>
        <taxon>Dikarya</taxon>
        <taxon>Basidiomycota</taxon>
        <taxon>Agaricomycotina</taxon>
        <taxon>Agaricomycetes</taxon>
        <taxon>Agaricomycetidae</taxon>
        <taxon>Agaricales</taxon>
        <taxon>Marasmiineae</taxon>
        <taxon>Omphalotaceae</taxon>
        <taxon>Lentinula</taxon>
    </lineage>
</organism>